<reference evidence="6" key="1">
    <citation type="submission" date="2021-01" db="EMBL/GenBank/DDBJ databases">
        <authorList>
            <person name="Bezrukov I."/>
        </authorList>
    </citation>
    <scope>NUCLEOTIDE SEQUENCE</scope>
</reference>
<dbReference type="FunFam" id="3.40.50.2000:FF:000080">
    <property type="entry name" value="Glycosyltransferase"/>
    <property type="match status" value="1"/>
</dbReference>
<sequence length="494" mass="55467">MKFELVFIPYPGIGHLRSTVEMAKLLVDRETSLSISVIILPFISGGEVGASDYIAALSVSSNDRLRYEVISAEDQPTAEMTTIEVHIKNQVPKVRHAVEKLVEDYSTKPDSPKIAGIVLDMFCTSMVDVANEFGFPSYMFYTSSAGILSLGYHVQMLYDENKYDVSESDYADSEAVLDVPSLTRPYPVKCLPHALTSKMWLPMFVNQARKFREMKGILVNTVAELEPHVLKFLSSSDTPPVYPVGPLLHLENQVDESKDEKRLEILRWLDEQPPNSVVFLCFGSMGGFNEEQVREIATALERSGHPFLWSLRRASPNIFKEPPREFTNLEEVLPEGFFDRTKDIGKVIGWAPQVAVLANPAVGGFVTHCGWNSTLESLWFGVPTAAWPLYAEQKFNAFLMVEELGLAVEIRKYWRGDHLAGVPTVTVTADEIEKAIMCLMEQDSDVRKRVKEMSEKCHVALMDGGSSRIGLQKFIEDVTKNIVSLDKEFEPVRS</sequence>
<evidence type="ECO:0000256" key="1">
    <source>
        <dbReference type="ARBA" id="ARBA00009995"/>
    </source>
</evidence>
<evidence type="ECO:0000313" key="6">
    <source>
        <dbReference type="EMBL" id="CAE5968085.1"/>
    </source>
</evidence>
<dbReference type="GO" id="GO:0035251">
    <property type="term" value="F:UDP-glucosyltransferase activity"/>
    <property type="evidence" value="ECO:0007669"/>
    <property type="project" value="InterPro"/>
</dbReference>
<evidence type="ECO:0000313" key="7">
    <source>
        <dbReference type="Proteomes" id="UP000682877"/>
    </source>
</evidence>
<comment type="similarity">
    <text evidence="1 4">Belongs to the UDP-glycosyltransferase family.</text>
</comment>
<gene>
    <name evidence="6" type="ORF">AARE701A_LOCUS7821</name>
</gene>
<name>A0A8S1ZYY0_ARAAE</name>
<proteinExistence type="inferred from homology"/>
<dbReference type="InterPro" id="IPR035595">
    <property type="entry name" value="UDP_glycos_trans_CS"/>
</dbReference>
<dbReference type="InterPro" id="IPR002213">
    <property type="entry name" value="UDP_glucos_trans"/>
</dbReference>
<dbReference type="InterPro" id="IPR050481">
    <property type="entry name" value="UDP-glycosyltransf_plant"/>
</dbReference>
<dbReference type="AlphaFoldDB" id="A0A8S1ZYY0"/>
<dbReference type="Gene3D" id="3.40.50.2000">
    <property type="entry name" value="Glycogen Phosphorylase B"/>
    <property type="match status" value="2"/>
</dbReference>
<dbReference type="PROSITE" id="PS00375">
    <property type="entry name" value="UDPGT"/>
    <property type="match status" value="1"/>
</dbReference>
<accession>A0A8S1ZYY0</accession>
<organism evidence="6 7">
    <name type="scientific">Arabidopsis arenosa</name>
    <name type="common">Sand rock-cress</name>
    <name type="synonym">Cardaminopsis arenosa</name>
    <dbReference type="NCBI Taxonomy" id="38785"/>
    <lineage>
        <taxon>Eukaryota</taxon>
        <taxon>Viridiplantae</taxon>
        <taxon>Streptophyta</taxon>
        <taxon>Embryophyta</taxon>
        <taxon>Tracheophyta</taxon>
        <taxon>Spermatophyta</taxon>
        <taxon>Magnoliopsida</taxon>
        <taxon>eudicotyledons</taxon>
        <taxon>Gunneridae</taxon>
        <taxon>Pentapetalae</taxon>
        <taxon>rosids</taxon>
        <taxon>malvids</taxon>
        <taxon>Brassicales</taxon>
        <taxon>Brassicaceae</taxon>
        <taxon>Camelineae</taxon>
        <taxon>Arabidopsis</taxon>
    </lineage>
</organism>
<keyword evidence="3 4" id="KW-0808">Transferase</keyword>
<evidence type="ECO:0000256" key="4">
    <source>
        <dbReference type="RuleBase" id="RU003718"/>
    </source>
</evidence>
<dbReference type="EMBL" id="LR999453">
    <property type="protein sequence ID" value="CAE5968085.1"/>
    <property type="molecule type" value="Genomic_DNA"/>
</dbReference>
<dbReference type="PANTHER" id="PTHR48048:SF45">
    <property type="entry name" value="GLYCOSYLTRANSFERASE"/>
    <property type="match status" value="1"/>
</dbReference>
<dbReference type="CDD" id="cd03784">
    <property type="entry name" value="GT1_Gtf-like"/>
    <property type="match status" value="1"/>
</dbReference>
<keyword evidence="2 4" id="KW-0328">Glycosyltransferase</keyword>
<protein>
    <recommendedName>
        <fullName evidence="5">Glycosyltransferase</fullName>
        <ecNumber evidence="5">2.4.1.-</ecNumber>
    </recommendedName>
</protein>
<keyword evidence="7" id="KW-1185">Reference proteome</keyword>
<dbReference type="Pfam" id="PF00201">
    <property type="entry name" value="UDPGT"/>
    <property type="match status" value="1"/>
</dbReference>
<evidence type="ECO:0000256" key="5">
    <source>
        <dbReference type="RuleBase" id="RU362057"/>
    </source>
</evidence>
<dbReference type="EC" id="2.4.1.-" evidence="5"/>
<evidence type="ECO:0000256" key="2">
    <source>
        <dbReference type="ARBA" id="ARBA00022676"/>
    </source>
</evidence>
<evidence type="ECO:0000256" key="3">
    <source>
        <dbReference type="ARBA" id="ARBA00022679"/>
    </source>
</evidence>
<dbReference type="PANTHER" id="PTHR48048">
    <property type="entry name" value="GLYCOSYLTRANSFERASE"/>
    <property type="match status" value="1"/>
</dbReference>
<dbReference type="FunFam" id="3.40.50.2000:FF:000056">
    <property type="entry name" value="Glycosyltransferase"/>
    <property type="match status" value="1"/>
</dbReference>
<dbReference type="Proteomes" id="UP000682877">
    <property type="component" value="Chromosome 3"/>
</dbReference>
<dbReference type="SUPFAM" id="SSF53756">
    <property type="entry name" value="UDP-Glycosyltransferase/glycogen phosphorylase"/>
    <property type="match status" value="1"/>
</dbReference>